<dbReference type="KEGG" id="crz:D1345_23390"/>
<name>A0AAD0WA01_9NEIS</name>
<evidence type="ECO:0000313" key="2">
    <source>
        <dbReference type="Proteomes" id="UP000259465"/>
    </source>
</evidence>
<dbReference type="GO" id="GO:0016853">
    <property type="term" value="F:isomerase activity"/>
    <property type="evidence" value="ECO:0007669"/>
    <property type="project" value="UniProtKB-KW"/>
</dbReference>
<dbReference type="Gene3D" id="3.20.20.150">
    <property type="entry name" value="Divalent-metal-dependent TIM barrel enzymes"/>
    <property type="match status" value="1"/>
</dbReference>
<dbReference type="EMBL" id="CP031968">
    <property type="protein sequence ID" value="AXT48924.1"/>
    <property type="molecule type" value="Genomic_DNA"/>
</dbReference>
<dbReference type="AlphaFoldDB" id="A0AAD0WA01"/>
<sequence length="411" mass="46177">MLLLDPQQRPDSLPATTLPAVHMSYCTNIHPGESWQEMRAQLGFHLPRIKARVAPDRPFGIGLRLSALAARQLEEEPAQAEFRDFLTEHQCYVFTLNGFPFGAFHRQVVKDGVYLPDWRDPQRLIYSNRLAQLLSALLPPELEYGSVSTVPGGYRQHLSGDGSGALWIATHLLEHAAFLHRLRQDSGRRIVLALEPEPDCLLATSEDAVAFFELHLLSRAALNQVAKWCNVKREEAEAIVRRHLGVCLDACHAAVEYEQPEDAVARLDQAGIAIAKLQLSAGLRVTRPDRMAAEALRAFAEDTYLHQVVARRGDDLWRYPDLPAALTALPRQPADEWRIHFHVPICHAALGPFASTQDFLSRLLALQRQRPLSSHLEVETYSWGVLPPAHRQGDLGEAICRELQWAEGQLR</sequence>
<dbReference type="RefSeq" id="WP_019100963.1">
    <property type="nucleotide sequence ID" value="NZ_CP031968.1"/>
</dbReference>
<keyword evidence="2" id="KW-1185">Reference proteome</keyword>
<proteinExistence type="predicted"/>
<organism evidence="1 2">
    <name type="scientific">Chromobacterium rhizoryzae</name>
    <dbReference type="NCBI Taxonomy" id="1778675"/>
    <lineage>
        <taxon>Bacteria</taxon>
        <taxon>Pseudomonadati</taxon>
        <taxon>Pseudomonadota</taxon>
        <taxon>Betaproteobacteria</taxon>
        <taxon>Neisseriales</taxon>
        <taxon>Chromobacteriaceae</taxon>
        <taxon>Chromobacterium</taxon>
    </lineage>
</organism>
<protein>
    <submittedName>
        <fullName evidence="1">Sugar phosphate isomerase</fullName>
    </submittedName>
</protein>
<dbReference type="GeneID" id="58562559"/>
<gene>
    <name evidence="1" type="ORF">D1345_23390</name>
</gene>
<reference evidence="1 2" key="1">
    <citation type="submission" date="2018-08" db="EMBL/GenBank/DDBJ databases">
        <title>Complete genome sequence of JP2-74.</title>
        <authorList>
            <person name="Wu L."/>
        </authorList>
    </citation>
    <scope>NUCLEOTIDE SEQUENCE [LARGE SCALE GENOMIC DNA]</scope>
    <source>
        <strain evidence="1 2">JP2-74</strain>
    </source>
</reference>
<dbReference type="SUPFAM" id="SSF51658">
    <property type="entry name" value="Xylose isomerase-like"/>
    <property type="match status" value="1"/>
</dbReference>
<dbReference type="InterPro" id="IPR036237">
    <property type="entry name" value="Xyl_isomerase-like_sf"/>
</dbReference>
<evidence type="ECO:0000313" key="1">
    <source>
        <dbReference type="EMBL" id="AXT48924.1"/>
    </source>
</evidence>
<accession>A0AAD0WA01</accession>
<dbReference type="Proteomes" id="UP000259465">
    <property type="component" value="Chromosome"/>
</dbReference>
<keyword evidence="1" id="KW-0413">Isomerase</keyword>
<dbReference type="NCBIfam" id="NF035939">
    <property type="entry name" value="TIM_EboE"/>
    <property type="match status" value="1"/>
</dbReference>